<keyword evidence="9" id="KW-1185">Reference proteome</keyword>
<dbReference type="RefSeq" id="WP_344779895.1">
    <property type="nucleotide sequence ID" value="NZ_BAABAF010000001.1"/>
</dbReference>
<dbReference type="Gene3D" id="3.40.50.1220">
    <property type="entry name" value="TPP-binding domain"/>
    <property type="match status" value="1"/>
</dbReference>
<dbReference type="Proteomes" id="UP001500540">
    <property type="component" value="Unassembled WGS sequence"/>
</dbReference>
<evidence type="ECO:0000313" key="8">
    <source>
        <dbReference type="EMBL" id="GAA3753899.1"/>
    </source>
</evidence>
<sequence length="550" mass="58160">MVRQVTVAEAVGRTLAHLGVSRVFGVVGSGNFHMTNALLTGGMPFVAARHEMGATCMADAYTRTTGEVAVVSLHQGCGLTNAMTGITEAAKARTPIIILTGDTPGFAKTSNFYIDQDDAVAALGAAAMRVHRPETAVADTYRAYLHAVKDRRTVVLSVPIDLQTAMVDWDEGAVPTVPPVQRAGAGGATIEALADLLAGAERPVLVAGRGGWHAKEQIVRIGSRIGALLTTSAAARGLFHDDPWHIDVMGGFATDGGAELIAAADVLVAFGAGLNRWTSRNGSLLKNKTIVQVDDTPDALGSHHRIDLGVLGDTAAVAEAVADLLAARAVARNGYRTDDVQRKLAETLLWREQPFDDRSDAERIDPRAFTNAVDAMIPLARVVVPDGGNFNGYPGAYLQVPDVHGYSVPLAFQSIGLGLASAIGAGLAHPDRMPVAGVGDGGFMMSHVELDTAVRLRLGLLVLVYNDSAYGAEVQHFKHVTDQLDTVSFPETDIAAIARGYGCEAITVRSADDITPLQDWLNGPRDRPFVIDAKTVAFPSWLLGHSMDEN</sequence>
<accession>A0ABP7G7N9</accession>
<dbReference type="PANTHER" id="PTHR18968">
    <property type="entry name" value="THIAMINE PYROPHOSPHATE ENZYMES"/>
    <property type="match status" value="1"/>
</dbReference>
<feature type="domain" description="Thiamine pyrophosphate enzyme N-terminal TPP-binding" evidence="7">
    <location>
        <begin position="6"/>
        <end position="104"/>
    </location>
</feature>
<comment type="cofactor">
    <cofactor evidence="1">
        <name>thiamine diphosphate</name>
        <dbReference type="ChEBI" id="CHEBI:58937"/>
    </cofactor>
</comment>
<dbReference type="Pfam" id="PF00205">
    <property type="entry name" value="TPP_enzyme_M"/>
    <property type="match status" value="1"/>
</dbReference>
<evidence type="ECO:0000313" key="9">
    <source>
        <dbReference type="Proteomes" id="UP001500540"/>
    </source>
</evidence>
<evidence type="ECO:0000256" key="4">
    <source>
        <dbReference type="RuleBase" id="RU362132"/>
    </source>
</evidence>
<evidence type="ECO:0000256" key="1">
    <source>
        <dbReference type="ARBA" id="ARBA00001964"/>
    </source>
</evidence>
<dbReference type="EMBL" id="BAABAF010000001">
    <property type="protein sequence ID" value="GAA3753899.1"/>
    <property type="molecule type" value="Genomic_DNA"/>
</dbReference>
<feature type="domain" description="Thiamine pyrophosphate enzyme central" evidence="5">
    <location>
        <begin position="190"/>
        <end position="320"/>
    </location>
</feature>
<protein>
    <submittedName>
        <fullName evidence="8">Thiamine pyrophosphate-binding protein</fullName>
    </submittedName>
</protein>
<proteinExistence type="inferred from homology"/>
<evidence type="ECO:0000259" key="5">
    <source>
        <dbReference type="Pfam" id="PF00205"/>
    </source>
</evidence>
<dbReference type="InterPro" id="IPR029061">
    <property type="entry name" value="THDP-binding"/>
</dbReference>
<keyword evidence="3 4" id="KW-0786">Thiamine pyrophosphate</keyword>
<dbReference type="InterPro" id="IPR011766">
    <property type="entry name" value="TPP_enzyme_TPP-bd"/>
</dbReference>
<dbReference type="Pfam" id="PF02775">
    <property type="entry name" value="TPP_enzyme_C"/>
    <property type="match status" value="1"/>
</dbReference>
<dbReference type="CDD" id="cd00568">
    <property type="entry name" value="TPP_enzymes"/>
    <property type="match status" value="1"/>
</dbReference>
<name>A0ABP7G7N9_9MICO</name>
<dbReference type="CDD" id="cd07035">
    <property type="entry name" value="TPP_PYR_POX_like"/>
    <property type="match status" value="1"/>
</dbReference>
<dbReference type="InterPro" id="IPR045229">
    <property type="entry name" value="TPP_enz"/>
</dbReference>
<dbReference type="InterPro" id="IPR012000">
    <property type="entry name" value="Thiamin_PyroP_enz_cen_dom"/>
</dbReference>
<comment type="caution">
    <text evidence="8">The sequence shown here is derived from an EMBL/GenBank/DDBJ whole genome shotgun (WGS) entry which is preliminary data.</text>
</comment>
<dbReference type="SUPFAM" id="SSF52467">
    <property type="entry name" value="DHS-like NAD/FAD-binding domain"/>
    <property type="match status" value="1"/>
</dbReference>
<comment type="similarity">
    <text evidence="2 4">Belongs to the TPP enzyme family.</text>
</comment>
<dbReference type="SUPFAM" id="SSF52518">
    <property type="entry name" value="Thiamin diphosphate-binding fold (THDP-binding)"/>
    <property type="match status" value="2"/>
</dbReference>
<dbReference type="InterPro" id="IPR012001">
    <property type="entry name" value="Thiamin_PyroP_enz_TPP-bd_dom"/>
</dbReference>
<organism evidence="8 9">
    <name type="scientific">Microbacterium kribbense</name>
    <dbReference type="NCBI Taxonomy" id="433645"/>
    <lineage>
        <taxon>Bacteria</taxon>
        <taxon>Bacillati</taxon>
        <taxon>Actinomycetota</taxon>
        <taxon>Actinomycetes</taxon>
        <taxon>Micrococcales</taxon>
        <taxon>Microbacteriaceae</taxon>
        <taxon>Microbacterium</taxon>
    </lineage>
</organism>
<feature type="domain" description="Thiamine pyrophosphate enzyme TPP-binding" evidence="6">
    <location>
        <begin position="387"/>
        <end position="532"/>
    </location>
</feature>
<evidence type="ECO:0000256" key="2">
    <source>
        <dbReference type="ARBA" id="ARBA00007812"/>
    </source>
</evidence>
<dbReference type="Pfam" id="PF02776">
    <property type="entry name" value="TPP_enzyme_N"/>
    <property type="match status" value="1"/>
</dbReference>
<dbReference type="InterPro" id="IPR029035">
    <property type="entry name" value="DHS-like_NAD/FAD-binding_dom"/>
</dbReference>
<dbReference type="PANTHER" id="PTHR18968:SF166">
    <property type="entry name" value="2-HYDROXYACYL-COA LYASE 2"/>
    <property type="match status" value="1"/>
</dbReference>
<evidence type="ECO:0000256" key="3">
    <source>
        <dbReference type="ARBA" id="ARBA00023052"/>
    </source>
</evidence>
<reference evidence="9" key="1">
    <citation type="journal article" date="2019" name="Int. J. Syst. Evol. Microbiol.">
        <title>The Global Catalogue of Microorganisms (GCM) 10K type strain sequencing project: providing services to taxonomists for standard genome sequencing and annotation.</title>
        <authorList>
            <consortium name="The Broad Institute Genomics Platform"/>
            <consortium name="The Broad Institute Genome Sequencing Center for Infectious Disease"/>
            <person name="Wu L."/>
            <person name="Ma J."/>
        </authorList>
    </citation>
    <scope>NUCLEOTIDE SEQUENCE [LARGE SCALE GENOMIC DNA]</scope>
    <source>
        <strain evidence="9">JCM 16950</strain>
    </source>
</reference>
<gene>
    <name evidence="8" type="ORF">GCM10022240_03560</name>
</gene>
<evidence type="ECO:0000259" key="7">
    <source>
        <dbReference type="Pfam" id="PF02776"/>
    </source>
</evidence>
<dbReference type="Gene3D" id="3.40.50.970">
    <property type="match status" value="2"/>
</dbReference>
<evidence type="ECO:0000259" key="6">
    <source>
        <dbReference type="Pfam" id="PF02775"/>
    </source>
</evidence>